<evidence type="ECO:0000256" key="6">
    <source>
        <dbReference type="SAM" id="Phobius"/>
    </source>
</evidence>
<dbReference type="Pfam" id="PF00067">
    <property type="entry name" value="p450"/>
    <property type="match status" value="2"/>
</dbReference>
<evidence type="ECO:0000256" key="5">
    <source>
        <dbReference type="PIRSR" id="PIRSR602401-1"/>
    </source>
</evidence>
<evidence type="ECO:0000256" key="3">
    <source>
        <dbReference type="ARBA" id="ARBA00023002"/>
    </source>
</evidence>
<feature type="transmembrane region" description="Helical" evidence="6">
    <location>
        <begin position="305"/>
        <end position="327"/>
    </location>
</feature>
<dbReference type="OMA" id="SNPLFWG"/>
<keyword evidence="6" id="KW-0812">Transmembrane</keyword>
<sequence length="494" mass="55492">MEAAMAFAVFAIVFLSSMYLLWKRHPNYGGSPGSPSFPIIGCLPILLLNKHRFHEWTLGSDILLFTIDPEVIRHVLKDSFTSYPKGPVFYPYFEELLGQGILNSDGPLWVFQRKVASHIFTSNSLRTFVLSISNSEISSRLLPGHAAAQHMSSDSVDMQDILIRCIVDMICQMTLGMDPVCLKFPTSGNMEEATKVPDSLVQGFVQGFQAATRSSAERSLVPRFLWTMKRFLRIGSERELLQALGPVNEFTTFLIKQSKKEMGNGRKDLLARFIQLSDETLEAMACDDMGVNALSTISDSLLRDILLSFLLAGLETVASAVTFTLWLKDAMKVGIFTYEEVRKMDYTHAVISETMRLYPSVPADCKYAAEDDVLPDGTKVSKGYRIGLMIFAMGRSPKLWGKDCLDFRPERWLDLNGHFQPVSAFKYPVFQAGPRICLGKDFAFIQTKLLLASLLMKFEFSVHAGFKPRLSYGITLSMVNGLPMTVRRRRTLDS</sequence>
<keyword evidence="4 5" id="KW-0408">Iron</keyword>
<dbReference type="GO" id="GO:0016705">
    <property type="term" value="F:oxidoreductase activity, acting on paired donors, with incorporation or reduction of molecular oxygen"/>
    <property type="evidence" value="ECO:0007669"/>
    <property type="project" value="InterPro"/>
</dbReference>
<comment type="similarity">
    <text evidence="1">Belongs to the cytochrome P450 family.</text>
</comment>
<accession>A0A8T2RCT4</accession>
<reference evidence="7" key="1">
    <citation type="submission" date="2021-08" db="EMBL/GenBank/DDBJ databases">
        <title>WGS assembly of Ceratopteris richardii.</title>
        <authorList>
            <person name="Marchant D.B."/>
            <person name="Chen G."/>
            <person name="Jenkins J."/>
            <person name="Shu S."/>
            <person name="Leebens-Mack J."/>
            <person name="Grimwood J."/>
            <person name="Schmutz J."/>
            <person name="Soltis P."/>
            <person name="Soltis D."/>
            <person name="Chen Z.-H."/>
        </authorList>
    </citation>
    <scope>NUCLEOTIDE SEQUENCE</scope>
    <source>
        <strain evidence="7">Whitten #5841</strain>
        <tissue evidence="7">Leaf</tissue>
    </source>
</reference>
<keyword evidence="6" id="KW-0472">Membrane</keyword>
<dbReference type="PRINTS" id="PR00463">
    <property type="entry name" value="EP450I"/>
</dbReference>
<organism evidence="7 8">
    <name type="scientific">Ceratopteris richardii</name>
    <name type="common">Triangle waterfern</name>
    <dbReference type="NCBI Taxonomy" id="49495"/>
    <lineage>
        <taxon>Eukaryota</taxon>
        <taxon>Viridiplantae</taxon>
        <taxon>Streptophyta</taxon>
        <taxon>Embryophyta</taxon>
        <taxon>Tracheophyta</taxon>
        <taxon>Polypodiopsida</taxon>
        <taxon>Polypodiidae</taxon>
        <taxon>Polypodiales</taxon>
        <taxon>Pteridineae</taxon>
        <taxon>Pteridaceae</taxon>
        <taxon>Parkerioideae</taxon>
        <taxon>Ceratopteris</taxon>
    </lineage>
</organism>
<evidence type="ECO:0000256" key="4">
    <source>
        <dbReference type="ARBA" id="ARBA00023004"/>
    </source>
</evidence>
<dbReference type="InterPro" id="IPR036396">
    <property type="entry name" value="Cyt_P450_sf"/>
</dbReference>
<keyword evidence="2 5" id="KW-0479">Metal-binding</keyword>
<dbReference type="EMBL" id="CM035433">
    <property type="protein sequence ID" value="KAH7293604.1"/>
    <property type="molecule type" value="Genomic_DNA"/>
</dbReference>
<dbReference type="GO" id="GO:0020037">
    <property type="term" value="F:heme binding"/>
    <property type="evidence" value="ECO:0007669"/>
    <property type="project" value="InterPro"/>
</dbReference>
<evidence type="ECO:0000256" key="2">
    <source>
        <dbReference type="ARBA" id="ARBA00022723"/>
    </source>
</evidence>
<evidence type="ECO:0008006" key="9">
    <source>
        <dbReference type="Google" id="ProtNLM"/>
    </source>
</evidence>
<evidence type="ECO:0000313" key="7">
    <source>
        <dbReference type="EMBL" id="KAH7293604.1"/>
    </source>
</evidence>
<feature type="transmembrane region" description="Helical" evidence="6">
    <location>
        <begin position="6"/>
        <end position="22"/>
    </location>
</feature>
<dbReference type="AlphaFoldDB" id="A0A8T2RCT4"/>
<evidence type="ECO:0000313" key="8">
    <source>
        <dbReference type="Proteomes" id="UP000825935"/>
    </source>
</evidence>
<keyword evidence="8" id="KW-1185">Reference proteome</keyword>
<evidence type="ECO:0000256" key="1">
    <source>
        <dbReference type="ARBA" id="ARBA00010617"/>
    </source>
</evidence>
<feature type="binding site" description="axial binding residue" evidence="5">
    <location>
        <position position="437"/>
    </location>
    <ligand>
        <name>heme</name>
        <dbReference type="ChEBI" id="CHEBI:30413"/>
    </ligand>
    <ligandPart>
        <name>Fe</name>
        <dbReference type="ChEBI" id="CHEBI:18248"/>
    </ligandPart>
</feature>
<gene>
    <name evidence="7" type="ORF">KP509_28G032600</name>
</gene>
<keyword evidence="6" id="KW-1133">Transmembrane helix</keyword>
<dbReference type="GO" id="GO:0005506">
    <property type="term" value="F:iron ion binding"/>
    <property type="evidence" value="ECO:0007669"/>
    <property type="project" value="InterPro"/>
</dbReference>
<dbReference type="PRINTS" id="PR00385">
    <property type="entry name" value="P450"/>
</dbReference>
<dbReference type="InterPro" id="IPR002401">
    <property type="entry name" value="Cyt_P450_E_grp-I"/>
</dbReference>
<protein>
    <recommendedName>
        <fullName evidence="9">Cytochrome P450</fullName>
    </recommendedName>
</protein>
<dbReference type="Proteomes" id="UP000825935">
    <property type="component" value="Chromosome 28"/>
</dbReference>
<proteinExistence type="inferred from homology"/>
<dbReference type="GO" id="GO:0004497">
    <property type="term" value="F:monooxygenase activity"/>
    <property type="evidence" value="ECO:0007669"/>
    <property type="project" value="InterPro"/>
</dbReference>
<dbReference type="SUPFAM" id="SSF48264">
    <property type="entry name" value="Cytochrome P450"/>
    <property type="match status" value="1"/>
</dbReference>
<keyword evidence="3" id="KW-0560">Oxidoreductase</keyword>
<dbReference type="InterPro" id="IPR001128">
    <property type="entry name" value="Cyt_P450"/>
</dbReference>
<dbReference type="OrthoDB" id="1470350at2759"/>
<dbReference type="Gene3D" id="1.10.630.10">
    <property type="entry name" value="Cytochrome P450"/>
    <property type="match status" value="1"/>
</dbReference>
<dbReference type="PANTHER" id="PTHR24296">
    <property type="entry name" value="CYTOCHROME P450"/>
    <property type="match status" value="1"/>
</dbReference>
<comment type="caution">
    <text evidence="7">The sequence shown here is derived from an EMBL/GenBank/DDBJ whole genome shotgun (WGS) entry which is preliminary data.</text>
</comment>
<comment type="cofactor">
    <cofactor evidence="5">
        <name>heme</name>
        <dbReference type="ChEBI" id="CHEBI:30413"/>
    </cofactor>
</comment>
<keyword evidence="5" id="KW-0349">Heme</keyword>
<name>A0A8T2RCT4_CERRI</name>